<dbReference type="Gene3D" id="3.40.50.720">
    <property type="entry name" value="NAD(P)-binding Rossmann-like Domain"/>
    <property type="match status" value="1"/>
</dbReference>
<dbReference type="InterPro" id="IPR041121">
    <property type="entry name" value="SDH_C"/>
</dbReference>
<dbReference type="SUPFAM" id="SSF53223">
    <property type="entry name" value="Aminoacid dehydrogenase-like, N-terminal domain"/>
    <property type="match status" value="1"/>
</dbReference>
<dbReference type="Gene3D" id="3.40.50.10860">
    <property type="entry name" value="Leucine Dehydrogenase, chain A, domain 1"/>
    <property type="match status" value="1"/>
</dbReference>
<dbReference type="RefSeq" id="WP_300960487.1">
    <property type="nucleotide sequence ID" value="NZ_JAUHJR010000003.1"/>
</dbReference>
<feature type="domain" description="Shikimate dehydrogenase substrate binding N-terminal" evidence="3">
    <location>
        <begin position="5"/>
        <end position="86"/>
    </location>
</feature>
<evidence type="ECO:0000256" key="1">
    <source>
        <dbReference type="ARBA" id="ARBA00004871"/>
    </source>
</evidence>
<dbReference type="PANTHER" id="PTHR21089">
    <property type="entry name" value="SHIKIMATE DEHYDROGENASE"/>
    <property type="match status" value="1"/>
</dbReference>
<protein>
    <submittedName>
        <fullName evidence="5">Shikimate dehydrogenase</fullName>
        <ecNumber evidence="5">1.1.1.25</ecNumber>
    </submittedName>
</protein>
<dbReference type="InterPro" id="IPR013708">
    <property type="entry name" value="Shikimate_DH-bd_N"/>
</dbReference>
<keyword evidence="2" id="KW-0028">Amino-acid biosynthesis</keyword>
<keyword evidence="5" id="KW-0560">Oxidoreductase</keyword>
<evidence type="ECO:0000313" key="5">
    <source>
        <dbReference type="EMBL" id="MDN4161585.1"/>
    </source>
</evidence>
<feature type="domain" description="SDH C-terminal" evidence="4">
    <location>
        <begin position="239"/>
        <end position="267"/>
    </location>
</feature>
<dbReference type="EMBL" id="JAUHJR010000003">
    <property type="protein sequence ID" value="MDN4161585.1"/>
    <property type="molecule type" value="Genomic_DNA"/>
</dbReference>
<dbReference type="EC" id="1.1.1.25" evidence="5"/>
<reference evidence="5" key="1">
    <citation type="submission" date="2023-06" db="EMBL/GenBank/DDBJ databases">
        <title>Draft genome sequence of Nocardioides sp. SOB72.</title>
        <authorList>
            <person name="Zhang G."/>
        </authorList>
    </citation>
    <scope>NUCLEOTIDE SEQUENCE</scope>
    <source>
        <strain evidence="5">SOB72</strain>
    </source>
</reference>
<organism evidence="5 6">
    <name type="scientific">Nocardioides abyssi</name>
    <dbReference type="NCBI Taxonomy" id="3058370"/>
    <lineage>
        <taxon>Bacteria</taxon>
        <taxon>Bacillati</taxon>
        <taxon>Actinomycetota</taxon>
        <taxon>Actinomycetes</taxon>
        <taxon>Propionibacteriales</taxon>
        <taxon>Nocardioidaceae</taxon>
        <taxon>Nocardioides</taxon>
    </lineage>
</organism>
<evidence type="ECO:0000259" key="4">
    <source>
        <dbReference type="Pfam" id="PF18317"/>
    </source>
</evidence>
<keyword evidence="6" id="KW-1185">Reference proteome</keyword>
<gene>
    <name evidence="5" type="ORF">QWY29_09500</name>
</gene>
<dbReference type="InterPro" id="IPR036291">
    <property type="entry name" value="NAD(P)-bd_dom_sf"/>
</dbReference>
<name>A0ABT8ETZ3_9ACTN</name>
<dbReference type="Proteomes" id="UP001168537">
    <property type="component" value="Unassembled WGS sequence"/>
</dbReference>
<proteinExistence type="predicted"/>
<dbReference type="Pfam" id="PF18317">
    <property type="entry name" value="SDH_C"/>
    <property type="match status" value="1"/>
</dbReference>
<dbReference type="Pfam" id="PF08501">
    <property type="entry name" value="Shikimate_dh_N"/>
    <property type="match status" value="1"/>
</dbReference>
<evidence type="ECO:0000313" key="6">
    <source>
        <dbReference type="Proteomes" id="UP001168537"/>
    </source>
</evidence>
<dbReference type="InterPro" id="IPR046346">
    <property type="entry name" value="Aminoacid_DH-like_N_sf"/>
</dbReference>
<dbReference type="PANTHER" id="PTHR21089:SF1">
    <property type="entry name" value="BIFUNCTIONAL 3-DEHYDROQUINATE DEHYDRATASE_SHIKIMATE DEHYDROGENASE, CHLOROPLASTIC"/>
    <property type="match status" value="1"/>
</dbReference>
<dbReference type="InterPro" id="IPR022893">
    <property type="entry name" value="Shikimate_DH_fam"/>
</dbReference>
<sequence>MRCAVLGDPIAHSLSPVLHRAAYAELGLDWTYDAVRVPAGGLADFLTGLDDTWRGLSLTMPLKRELMGLADEVTDRATLVGAANTLVLGGAGGTGGRLADNTDLPGAVAAVRERHAGPVTTGAVLGGGATAASTGLALCDLGAERLTLHVRSAARGAEAAEAVRRHPAAPEVVLASLDDAPVADVVVSTIPAAAQTDVLVDGCRGVPVVFEVVYDPWPTPLAASVLDDRTGAGRVLVAGLDLLVHQAALQVELFTGRLPSVAAMRAAGEAALRRATGSATGSGTGAG</sequence>
<accession>A0ABT8ETZ3</accession>
<keyword evidence="2" id="KW-0057">Aromatic amino acid biosynthesis</keyword>
<dbReference type="GO" id="GO:0004764">
    <property type="term" value="F:shikimate 3-dehydrogenase (NADP+) activity"/>
    <property type="evidence" value="ECO:0007669"/>
    <property type="project" value="UniProtKB-EC"/>
</dbReference>
<dbReference type="SUPFAM" id="SSF51735">
    <property type="entry name" value="NAD(P)-binding Rossmann-fold domains"/>
    <property type="match status" value="1"/>
</dbReference>
<evidence type="ECO:0000259" key="3">
    <source>
        <dbReference type="Pfam" id="PF08501"/>
    </source>
</evidence>
<comment type="caution">
    <text evidence="5">The sequence shown here is derived from an EMBL/GenBank/DDBJ whole genome shotgun (WGS) entry which is preliminary data.</text>
</comment>
<evidence type="ECO:0000256" key="2">
    <source>
        <dbReference type="ARBA" id="ARBA00023141"/>
    </source>
</evidence>
<comment type="pathway">
    <text evidence="1">Metabolic intermediate biosynthesis; chorismate biosynthesis; chorismate from D-erythrose 4-phosphate and phosphoenolpyruvate: step 4/7.</text>
</comment>
<dbReference type="NCBIfam" id="NF001311">
    <property type="entry name" value="PRK00258.1-3"/>
    <property type="match status" value="1"/>
</dbReference>